<accession>X1LPG2</accession>
<organism evidence="2">
    <name type="scientific">marine sediment metagenome</name>
    <dbReference type="NCBI Taxonomy" id="412755"/>
    <lineage>
        <taxon>unclassified sequences</taxon>
        <taxon>metagenomes</taxon>
        <taxon>ecological metagenomes</taxon>
    </lineage>
</organism>
<dbReference type="EMBL" id="BARV01011418">
    <property type="protein sequence ID" value="GAI07731.1"/>
    <property type="molecule type" value="Genomic_DNA"/>
</dbReference>
<reference evidence="2" key="1">
    <citation type="journal article" date="2014" name="Front. Microbiol.">
        <title>High frequency of phylogenetically diverse reductive dehalogenase-homologous genes in deep subseafloor sedimentary metagenomes.</title>
        <authorList>
            <person name="Kawai M."/>
            <person name="Futagami T."/>
            <person name="Toyoda A."/>
            <person name="Takaki Y."/>
            <person name="Nishi S."/>
            <person name="Hori S."/>
            <person name="Arai W."/>
            <person name="Tsubouchi T."/>
            <person name="Morono Y."/>
            <person name="Uchiyama I."/>
            <person name="Ito T."/>
            <person name="Fujiyama A."/>
            <person name="Inagaki F."/>
            <person name="Takami H."/>
        </authorList>
    </citation>
    <scope>NUCLEOTIDE SEQUENCE</scope>
    <source>
        <strain evidence="2">Expedition CK06-06</strain>
    </source>
</reference>
<evidence type="ECO:0000313" key="2">
    <source>
        <dbReference type="EMBL" id="GAI07731.1"/>
    </source>
</evidence>
<dbReference type="AlphaFoldDB" id="X1LPG2"/>
<keyword evidence="1" id="KW-0812">Transmembrane</keyword>
<name>X1LPG2_9ZZZZ</name>
<comment type="caution">
    <text evidence="2">The sequence shown here is derived from an EMBL/GenBank/DDBJ whole genome shotgun (WGS) entry which is preliminary data.</text>
</comment>
<keyword evidence="1" id="KW-1133">Transmembrane helix</keyword>
<evidence type="ECO:0000256" key="1">
    <source>
        <dbReference type="SAM" id="Phobius"/>
    </source>
</evidence>
<sequence length="98" mass="11282">MTICSVALTEADLNNPFWRLVYIGVIGIACWAAFWYNGWRTSPERSKTLKAATDQAICPECDSDEVYFDISEMMVPPAKVTCRKCGHEWWWTPPYRKG</sequence>
<gene>
    <name evidence="2" type="ORF">S06H3_21670</name>
</gene>
<proteinExistence type="predicted"/>
<protein>
    <submittedName>
        <fullName evidence="2">Uncharacterized protein</fullName>
    </submittedName>
</protein>
<keyword evidence="1" id="KW-0472">Membrane</keyword>
<dbReference type="SUPFAM" id="SSF57783">
    <property type="entry name" value="Zinc beta-ribbon"/>
    <property type="match status" value="1"/>
</dbReference>
<feature type="transmembrane region" description="Helical" evidence="1">
    <location>
        <begin position="20"/>
        <end position="39"/>
    </location>
</feature>